<comment type="caution">
    <text evidence="2">The sequence shown here is derived from an EMBL/GenBank/DDBJ whole genome shotgun (WGS) entry which is preliminary data.</text>
</comment>
<keyword evidence="3" id="KW-1185">Reference proteome</keyword>
<feature type="transmembrane region" description="Helical" evidence="1">
    <location>
        <begin position="40"/>
        <end position="61"/>
    </location>
</feature>
<dbReference type="EMBL" id="QGDO01000006">
    <property type="protein sequence ID" value="PWJ39260.1"/>
    <property type="molecule type" value="Genomic_DNA"/>
</dbReference>
<keyword evidence="1" id="KW-1133">Transmembrane helix</keyword>
<dbReference type="AlphaFoldDB" id="A0A315Z7T8"/>
<name>A0A315Z7T8_SEDFL</name>
<sequence length="74" mass="8569">MVKEITINDLNELHISLFLLQNKVECSQIPKFILNFLDEVGISVTFIFLLLHPMFLFPILLPSILTNGLSYENY</sequence>
<evidence type="ECO:0000313" key="2">
    <source>
        <dbReference type="EMBL" id="PWJ39260.1"/>
    </source>
</evidence>
<accession>A0A315Z7T8</accession>
<evidence type="ECO:0000256" key="1">
    <source>
        <dbReference type="SAM" id="Phobius"/>
    </source>
</evidence>
<keyword evidence="1" id="KW-0472">Membrane</keyword>
<proteinExistence type="predicted"/>
<keyword evidence="1" id="KW-0812">Transmembrane</keyword>
<organism evidence="2 3">
    <name type="scientific">Sediminitomix flava</name>
    <dbReference type="NCBI Taxonomy" id="379075"/>
    <lineage>
        <taxon>Bacteria</taxon>
        <taxon>Pseudomonadati</taxon>
        <taxon>Bacteroidota</taxon>
        <taxon>Cytophagia</taxon>
        <taxon>Cytophagales</taxon>
        <taxon>Flammeovirgaceae</taxon>
        <taxon>Sediminitomix</taxon>
    </lineage>
</organism>
<evidence type="ECO:0000313" key="3">
    <source>
        <dbReference type="Proteomes" id="UP000245535"/>
    </source>
</evidence>
<gene>
    <name evidence="2" type="ORF">BC781_106161</name>
</gene>
<dbReference type="Proteomes" id="UP000245535">
    <property type="component" value="Unassembled WGS sequence"/>
</dbReference>
<protein>
    <submittedName>
        <fullName evidence="2">Uncharacterized protein</fullName>
    </submittedName>
</protein>
<reference evidence="2 3" key="1">
    <citation type="submission" date="2018-03" db="EMBL/GenBank/DDBJ databases">
        <title>Genomic Encyclopedia of Archaeal and Bacterial Type Strains, Phase II (KMG-II): from individual species to whole genera.</title>
        <authorList>
            <person name="Goeker M."/>
        </authorList>
    </citation>
    <scope>NUCLEOTIDE SEQUENCE [LARGE SCALE GENOMIC DNA]</scope>
    <source>
        <strain evidence="2 3">DSM 28229</strain>
    </source>
</reference>